<dbReference type="PANTHER" id="PTHR33336:SF3">
    <property type="entry name" value="ABM DOMAIN-CONTAINING PROTEIN"/>
    <property type="match status" value="1"/>
</dbReference>
<evidence type="ECO:0000313" key="2">
    <source>
        <dbReference type="EMBL" id="MCS4278149.1"/>
    </source>
</evidence>
<dbReference type="GO" id="GO:0004497">
    <property type="term" value="F:monooxygenase activity"/>
    <property type="evidence" value="ECO:0007669"/>
    <property type="project" value="UniProtKB-KW"/>
</dbReference>
<dbReference type="PANTHER" id="PTHR33336">
    <property type="entry name" value="QUINOL MONOOXYGENASE YGIN-RELATED"/>
    <property type="match status" value="1"/>
</dbReference>
<dbReference type="Gene3D" id="3.30.70.100">
    <property type="match status" value="1"/>
</dbReference>
<dbReference type="InterPro" id="IPR007138">
    <property type="entry name" value="ABM_dom"/>
</dbReference>
<dbReference type="RefSeq" id="WP_259258898.1">
    <property type="nucleotide sequence ID" value="NZ_JANUEK010000001.1"/>
</dbReference>
<evidence type="ECO:0000259" key="1">
    <source>
        <dbReference type="PROSITE" id="PS51725"/>
    </source>
</evidence>
<dbReference type="Proteomes" id="UP001320691">
    <property type="component" value="Unassembled WGS sequence"/>
</dbReference>
<reference evidence="2" key="1">
    <citation type="submission" date="2022-08" db="EMBL/GenBank/DDBJ databases">
        <title>Genomic analyses of the natural microbiome of Caenorhabditis elegans.</title>
        <authorList>
            <person name="Samuel B."/>
        </authorList>
    </citation>
    <scope>NUCLEOTIDE SEQUENCE</scope>
    <source>
        <strain evidence="2">BIGb0277</strain>
    </source>
</reference>
<feature type="domain" description="ABM" evidence="1">
    <location>
        <begin position="24"/>
        <end position="117"/>
    </location>
</feature>
<dbReference type="EMBL" id="JANUEK010000001">
    <property type="protein sequence ID" value="MCS4278149.1"/>
    <property type="molecule type" value="Genomic_DNA"/>
</dbReference>
<accession>A0AAW5PCM5</accession>
<keyword evidence="2" id="KW-0503">Monooxygenase</keyword>
<dbReference type="Pfam" id="PF03992">
    <property type="entry name" value="ABM"/>
    <property type="match status" value="2"/>
</dbReference>
<comment type="caution">
    <text evidence="2">The sequence shown here is derived from an EMBL/GenBank/DDBJ whole genome shotgun (WGS) entry which is preliminary data.</text>
</comment>
<evidence type="ECO:0000313" key="3">
    <source>
        <dbReference type="Proteomes" id="UP001320691"/>
    </source>
</evidence>
<feature type="domain" description="ABM" evidence="1">
    <location>
        <begin position="135"/>
        <end position="224"/>
    </location>
</feature>
<dbReference type="InterPro" id="IPR050744">
    <property type="entry name" value="AI-2_Isomerase_LsrG"/>
</dbReference>
<name>A0AAW5PCM5_9GAMM</name>
<gene>
    <name evidence="2" type="ORF">M2412_000110</name>
</gene>
<protein>
    <submittedName>
        <fullName evidence="2">Quinol monooxygenase YgiN</fullName>
    </submittedName>
</protein>
<dbReference type="PROSITE" id="PS51725">
    <property type="entry name" value="ABM"/>
    <property type="match status" value="2"/>
</dbReference>
<dbReference type="SUPFAM" id="SSF54909">
    <property type="entry name" value="Dimeric alpha+beta barrel"/>
    <property type="match status" value="2"/>
</dbReference>
<organism evidence="2 3">
    <name type="scientific">Stenotrophomonas rhizophila</name>
    <dbReference type="NCBI Taxonomy" id="216778"/>
    <lineage>
        <taxon>Bacteria</taxon>
        <taxon>Pseudomonadati</taxon>
        <taxon>Pseudomonadota</taxon>
        <taxon>Gammaproteobacteria</taxon>
        <taxon>Lysobacterales</taxon>
        <taxon>Lysobacteraceae</taxon>
        <taxon>Stenotrophomonas</taxon>
    </lineage>
</organism>
<dbReference type="InterPro" id="IPR011008">
    <property type="entry name" value="Dimeric_a/b-barrel"/>
</dbReference>
<sequence>MTGWKALMLTSLILGSTEVGAQPIVRLFELHADPGRQEAFDAAGRRNLDASLQTEPGVLAMHAVTDRQRPGVVYVFEIYADADALKTHLATAHYADFLRATQPLITDKTLTETTPVFLAEKPDRLSVMQRGDTPEVRMVDVTVKAADIPAFTRIVTAEMRESMRIEPGVLAMYAVTRRDHPEQWIFFEIYADAAAYDTHRQTPHFKDYLQRTAEMLVDKGHSEVSTIALKSHGGMLFDATDMP</sequence>
<dbReference type="AlphaFoldDB" id="A0AAW5PCM5"/>
<keyword evidence="2" id="KW-0560">Oxidoreductase</keyword>
<proteinExistence type="predicted"/>